<keyword evidence="4" id="KW-0804">Transcription</keyword>
<protein>
    <recommendedName>
        <fullName evidence="6">TF-B3 domain-containing protein</fullName>
    </recommendedName>
</protein>
<dbReference type="AlphaFoldDB" id="A0A2U1PZB9"/>
<evidence type="ECO:0000256" key="1">
    <source>
        <dbReference type="ARBA" id="ARBA00004123"/>
    </source>
</evidence>
<dbReference type="SMART" id="SM01019">
    <property type="entry name" value="B3"/>
    <property type="match status" value="3"/>
</dbReference>
<dbReference type="Proteomes" id="UP000245207">
    <property type="component" value="Unassembled WGS sequence"/>
</dbReference>
<keyword evidence="2" id="KW-0805">Transcription regulation</keyword>
<dbReference type="PANTHER" id="PTHR31674">
    <property type="entry name" value="B3 DOMAIN-CONTAINING PROTEIN REM-LIKE 3-RELATED"/>
    <property type="match status" value="1"/>
</dbReference>
<dbReference type="InterPro" id="IPR015300">
    <property type="entry name" value="DNA-bd_pseudobarrel_sf"/>
</dbReference>
<evidence type="ECO:0000259" key="6">
    <source>
        <dbReference type="PROSITE" id="PS50863"/>
    </source>
</evidence>
<evidence type="ECO:0000256" key="3">
    <source>
        <dbReference type="ARBA" id="ARBA00023125"/>
    </source>
</evidence>
<dbReference type="PROSITE" id="PS50863">
    <property type="entry name" value="B3"/>
    <property type="match status" value="2"/>
</dbReference>
<feature type="domain" description="TF-B3" evidence="6">
    <location>
        <begin position="162"/>
        <end position="258"/>
    </location>
</feature>
<dbReference type="Gene3D" id="2.40.330.10">
    <property type="entry name" value="DNA-binding pseudobarrel domain"/>
    <property type="match status" value="3"/>
</dbReference>
<dbReference type="PANTHER" id="PTHR31674:SF25">
    <property type="entry name" value="B3 DOMAIN-CONTAINING TRANSCRIPTION FACTOR VRN1-LIKE"/>
    <property type="match status" value="1"/>
</dbReference>
<evidence type="ECO:0000313" key="8">
    <source>
        <dbReference type="Proteomes" id="UP000245207"/>
    </source>
</evidence>
<keyword evidence="5" id="KW-0539">Nucleus</keyword>
<evidence type="ECO:0000256" key="5">
    <source>
        <dbReference type="ARBA" id="ARBA00023242"/>
    </source>
</evidence>
<evidence type="ECO:0000256" key="4">
    <source>
        <dbReference type="ARBA" id="ARBA00023163"/>
    </source>
</evidence>
<evidence type="ECO:0000313" key="7">
    <source>
        <dbReference type="EMBL" id="PWA91067.1"/>
    </source>
</evidence>
<accession>A0A2U1PZB9</accession>
<keyword evidence="3" id="KW-0238">DNA-binding</keyword>
<comment type="caution">
    <text evidence="7">The sequence shown here is derived from an EMBL/GenBank/DDBJ whole genome shotgun (WGS) entry which is preliminary data.</text>
</comment>
<dbReference type="GO" id="GO:0005634">
    <property type="term" value="C:nucleus"/>
    <property type="evidence" value="ECO:0007669"/>
    <property type="project" value="UniProtKB-SubCell"/>
</dbReference>
<organism evidence="7 8">
    <name type="scientific">Artemisia annua</name>
    <name type="common">Sweet wormwood</name>
    <dbReference type="NCBI Taxonomy" id="35608"/>
    <lineage>
        <taxon>Eukaryota</taxon>
        <taxon>Viridiplantae</taxon>
        <taxon>Streptophyta</taxon>
        <taxon>Embryophyta</taxon>
        <taxon>Tracheophyta</taxon>
        <taxon>Spermatophyta</taxon>
        <taxon>Magnoliopsida</taxon>
        <taxon>eudicotyledons</taxon>
        <taxon>Gunneridae</taxon>
        <taxon>Pentapetalae</taxon>
        <taxon>asterids</taxon>
        <taxon>campanulids</taxon>
        <taxon>Asterales</taxon>
        <taxon>Asteraceae</taxon>
        <taxon>Asteroideae</taxon>
        <taxon>Anthemideae</taxon>
        <taxon>Artemisiinae</taxon>
        <taxon>Artemisia</taxon>
    </lineage>
</organism>
<sequence>MNFNKGDRASFFKILLRDSKDYFPLPTAFANKYLEKCKHMKQTIILKTKSDVKWRVKCMYSKKKEIYYFTKGWLKFMKENRLHNGDFLVFWLVPSKKLLTFKVFFYEPNGCLIKNQTSGSSKRHKVVPTVGHSFDQESVKKKRVVEKEEISDDDSRKKGHWRLEKVVGQSYLTYMYMALTRGFAKVTGIYTRDWVRLKNSEGEWEVGVRNWGHGRARVPNLVERWSEFIKDNKVKVGDTCVFSHVKGKLFHVHVIKKKKGSLISIKPRKTVKEIDQSLSRDDHVVAPFTFQEIKGKILRFMITEPKLEGGKWSRNGAVEAAKSFKSDYPHYKITIKDSYNRTMNLHVPMWFLRRFMSSNEECVNCVLEMANGRKWGPIKCKAYNKYGYGRMYGDNLKKFRDENRLVVGDACVFELINEVKHVLKVTIFQGR</sequence>
<name>A0A2U1PZB9_ARTAN</name>
<dbReference type="InterPro" id="IPR003340">
    <property type="entry name" value="B3_DNA-bd"/>
</dbReference>
<gene>
    <name evidence="7" type="ORF">CTI12_AA094090</name>
</gene>
<feature type="domain" description="TF-B3" evidence="6">
    <location>
        <begin position="8"/>
        <end position="109"/>
    </location>
</feature>
<dbReference type="EMBL" id="PKPP01000576">
    <property type="protein sequence ID" value="PWA91067.1"/>
    <property type="molecule type" value="Genomic_DNA"/>
</dbReference>
<proteinExistence type="predicted"/>
<dbReference type="OrthoDB" id="623918at2759"/>
<dbReference type="CDD" id="cd10017">
    <property type="entry name" value="B3_DNA"/>
    <property type="match status" value="3"/>
</dbReference>
<evidence type="ECO:0000256" key="2">
    <source>
        <dbReference type="ARBA" id="ARBA00023015"/>
    </source>
</evidence>
<keyword evidence="8" id="KW-1185">Reference proteome</keyword>
<comment type="subcellular location">
    <subcellularLocation>
        <location evidence="1">Nucleus</location>
    </subcellularLocation>
</comment>
<dbReference type="Pfam" id="PF02362">
    <property type="entry name" value="B3"/>
    <property type="match status" value="3"/>
</dbReference>
<reference evidence="7 8" key="1">
    <citation type="journal article" date="2018" name="Mol. Plant">
        <title>The genome of Artemisia annua provides insight into the evolution of Asteraceae family and artemisinin biosynthesis.</title>
        <authorList>
            <person name="Shen Q."/>
            <person name="Zhang L."/>
            <person name="Liao Z."/>
            <person name="Wang S."/>
            <person name="Yan T."/>
            <person name="Shi P."/>
            <person name="Liu M."/>
            <person name="Fu X."/>
            <person name="Pan Q."/>
            <person name="Wang Y."/>
            <person name="Lv Z."/>
            <person name="Lu X."/>
            <person name="Zhang F."/>
            <person name="Jiang W."/>
            <person name="Ma Y."/>
            <person name="Chen M."/>
            <person name="Hao X."/>
            <person name="Li L."/>
            <person name="Tang Y."/>
            <person name="Lv G."/>
            <person name="Zhou Y."/>
            <person name="Sun X."/>
            <person name="Brodelius P.E."/>
            <person name="Rose J.K.C."/>
            <person name="Tang K."/>
        </authorList>
    </citation>
    <scope>NUCLEOTIDE SEQUENCE [LARGE SCALE GENOMIC DNA]</scope>
    <source>
        <strain evidence="8">cv. Huhao1</strain>
        <tissue evidence="7">Leaf</tissue>
    </source>
</reference>
<dbReference type="STRING" id="35608.A0A2U1PZB9"/>
<dbReference type="GO" id="GO:0003677">
    <property type="term" value="F:DNA binding"/>
    <property type="evidence" value="ECO:0007669"/>
    <property type="project" value="UniProtKB-KW"/>
</dbReference>
<dbReference type="SUPFAM" id="SSF101936">
    <property type="entry name" value="DNA-binding pseudobarrel domain"/>
    <property type="match status" value="3"/>
</dbReference>
<dbReference type="InterPro" id="IPR039218">
    <property type="entry name" value="REM_fam"/>
</dbReference>